<dbReference type="Proteomes" id="UP000518315">
    <property type="component" value="Unassembled WGS sequence"/>
</dbReference>
<feature type="transmembrane region" description="Helical" evidence="1">
    <location>
        <begin position="20"/>
        <end position="41"/>
    </location>
</feature>
<name>A0A7W5BN10_9HYPH</name>
<organism evidence="2 3">
    <name type="scientific">Rhizobium pisi</name>
    <dbReference type="NCBI Taxonomy" id="574561"/>
    <lineage>
        <taxon>Bacteria</taxon>
        <taxon>Pseudomonadati</taxon>
        <taxon>Pseudomonadota</taxon>
        <taxon>Alphaproteobacteria</taxon>
        <taxon>Hyphomicrobiales</taxon>
        <taxon>Rhizobiaceae</taxon>
        <taxon>Rhizobium/Agrobacterium group</taxon>
        <taxon>Rhizobium</taxon>
    </lineage>
</organism>
<protein>
    <submittedName>
        <fullName evidence="2">Membrane-associated phospholipid phosphatase</fullName>
    </submittedName>
</protein>
<keyword evidence="3" id="KW-1185">Reference proteome</keyword>
<comment type="caution">
    <text evidence="2">The sequence shown here is derived from an EMBL/GenBank/DDBJ whole genome shotgun (WGS) entry which is preliminary data.</text>
</comment>
<reference evidence="2 3" key="1">
    <citation type="submission" date="2020-08" db="EMBL/GenBank/DDBJ databases">
        <title>Genomic Encyclopedia of Type Strains, Phase III (KMG-III): the genomes of soil and plant-associated and newly described type strains.</title>
        <authorList>
            <person name="Whitman W."/>
        </authorList>
    </citation>
    <scope>NUCLEOTIDE SEQUENCE [LARGE SCALE GENOMIC DNA]</scope>
    <source>
        <strain evidence="2 3">CECT 4113</strain>
    </source>
</reference>
<evidence type="ECO:0000313" key="3">
    <source>
        <dbReference type="Proteomes" id="UP000518315"/>
    </source>
</evidence>
<keyword evidence="1" id="KW-0812">Transmembrane</keyword>
<sequence length="77" mass="8763">MAVTAIVLLWLLWKRAWRTAVFWLVAVAGASALNTIIKVTLHRARPDGLLYSGWSAYSFLSGHMLRRHYNAHMEPAQ</sequence>
<proteinExistence type="predicted"/>
<keyword evidence="1" id="KW-1133">Transmembrane helix</keyword>
<keyword evidence="1" id="KW-0472">Membrane</keyword>
<accession>A0A7W5BN10</accession>
<gene>
    <name evidence="2" type="ORF">FHS26_003691</name>
</gene>
<dbReference type="RefSeq" id="WP_245510413.1">
    <property type="nucleotide sequence ID" value="NZ_JACHXH010000012.1"/>
</dbReference>
<dbReference type="AlphaFoldDB" id="A0A7W5BN10"/>
<dbReference type="SUPFAM" id="SSF48317">
    <property type="entry name" value="Acid phosphatase/Vanadium-dependent haloperoxidase"/>
    <property type="match status" value="1"/>
</dbReference>
<evidence type="ECO:0000313" key="2">
    <source>
        <dbReference type="EMBL" id="MBB3135944.1"/>
    </source>
</evidence>
<dbReference type="EMBL" id="JACHXH010000012">
    <property type="protein sequence ID" value="MBB3135944.1"/>
    <property type="molecule type" value="Genomic_DNA"/>
</dbReference>
<evidence type="ECO:0000256" key="1">
    <source>
        <dbReference type="SAM" id="Phobius"/>
    </source>
</evidence>
<dbReference type="InterPro" id="IPR036938">
    <property type="entry name" value="PAP2/HPO_sf"/>
</dbReference>